<protein>
    <submittedName>
        <fullName evidence="1">Uncharacterized protein</fullName>
    </submittedName>
</protein>
<reference evidence="1" key="1">
    <citation type="journal article" date="2012" name="Science">
        <title>Fermentation, hydrogen, and sulfur metabolism in multiple uncultivated bacterial phyla.</title>
        <authorList>
            <person name="Wrighton K.C."/>
            <person name="Thomas B.C."/>
            <person name="Sharon I."/>
            <person name="Miller C.S."/>
            <person name="Castelle C.J."/>
            <person name="VerBerkmoes N.C."/>
            <person name="Wilkins M.J."/>
            <person name="Hettich R.L."/>
            <person name="Lipton M.S."/>
            <person name="Williams K.H."/>
            <person name="Long P.E."/>
            <person name="Banfield J.F."/>
        </authorList>
    </citation>
    <scope>NUCLEOTIDE SEQUENCE [LARGE SCALE GENOMIC DNA]</scope>
</reference>
<evidence type="ECO:0000313" key="1">
    <source>
        <dbReference type="EMBL" id="EKE28348.1"/>
    </source>
</evidence>
<sequence>MAKNFPDRNEEAKSAEQDLNQSLSSIFHLIWTYDSRKYKTKSDFLRSLWEPTIKEFIRRFQQVLETGCDKGMDEFVFPQARRRDHYKIWEKLWYIPRPEDPRDDYEFKISKVKSIESWDSWMTLDKYDLCVFFENCDFVPLRSIRVISEKEISLIHKNNLLPKLERLLDIRWEQEFIKMLRWLVNDYSMPERCEEVKWLVNVLLQRQEQVIIAPKDRENGHYKAWDLVWYNPNDFYDRDLSLIKKHEYDYHLGEIQKIYWDGEISSEGWKFNAARLLIDWREIPLRSNKVFSCDEILKIYYKGLYAQLRERADHSEKRMPEVISINIYYRWFKQAEEIWIDNLEDFFKLKIDQFKKNEPKKI</sequence>
<name>K2FZD3_9BACT</name>
<proteinExistence type="predicted"/>
<dbReference type="EMBL" id="AMFJ01000346">
    <property type="protein sequence ID" value="EKE28348.1"/>
    <property type="molecule type" value="Genomic_DNA"/>
</dbReference>
<gene>
    <name evidence="1" type="ORF">ACD_3C00072G0001</name>
</gene>
<organism evidence="1">
    <name type="scientific">uncultured bacterium</name>
    <name type="common">gcode 4</name>
    <dbReference type="NCBI Taxonomy" id="1234023"/>
    <lineage>
        <taxon>Bacteria</taxon>
        <taxon>environmental samples</taxon>
    </lineage>
</organism>
<dbReference type="AlphaFoldDB" id="K2FZD3"/>
<comment type="caution">
    <text evidence="1">The sequence shown here is derived from an EMBL/GenBank/DDBJ whole genome shotgun (WGS) entry which is preliminary data.</text>
</comment>
<accession>K2FZD3</accession>